<dbReference type="InterPro" id="IPR036388">
    <property type="entry name" value="WH-like_DNA-bd_sf"/>
</dbReference>
<protein>
    <submittedName>
        <fullName evidence="4">IS3 family transposase</fullName>
    </submittedName>
</protein>
<dbReference type="PANTHER" id="PTHR46889:SF4">
    <property type="entry name" value="TRANSPOSASE INSO FOR INSERTION SEQUENCE ELEMENT IS911B-RELATED"/>
    <property type="match status" value="1"/>
</dbReference>
<feature type="domain" description="Integrase catalytic" evidence="3">
    <location>
        <begin position="231"/>
        <end position="396"/>
    </location>
</feature>
<dbReference type="InterPro" id="IPR009057">
    <property type="entry name" value="Homeodomain-like_sf"/>
</dbReference>
<dbReference type="Pfam" id="PF13333">
    <property type="entry name" value="rve_2"/>
    <property type="match status" value="1"/>
</dbReference>
<dbReference type="GO" id="GO:0015074">
    <property type="term" value="P:DNA integration"/>
    <property type="evidence" value="ECO:0007669"/>
    <property type="project" value="InterPro"/>
</dbReference>
<dbReference type="InterPro" id="IPR050900">
    <property type="entry name" value="Transposase_IS3/IS150/IS904"/>
</dbReference>
<dbReference type="Proteomes" id="UP000322159">
    <property type="component" value="Chromosome"/>
</dbReference>
<gene>
    <name evidence="4" type="ORF">FLP23_09870</name>
</gene>
<dbReference type="PROSITE" id="PS50994">
    <property type="entry name" value="INTEGRASE"/>
    <property type="match status" value="1"/>
</dbReference>
<feature type="coiled-coil region" evidence="2">
    <location>
        <begin position="63"/>
        <end position="90"/>
    </location>
</feature>
<dbReference type="GO" id="GO:0006313">
    <property type="term" value="P:DNA transposition"/>
    <property type="evidence" value="ECO:0007669"/>
    <property type="project" value="InterPro"/>
</dbReference>
<dbReference type="AlphaFoldDB" id="A0A5C1YBQ1"/>
<dbReference type="Gene3D" id="3.30.420.10">
    <property type="entry name" value="Ribonuclease H-like superfamily/Ribonuclease H"/>
    <property type="match status" value="1"/>
</dbReference>
<keyword evidence="5" id="KW-1185">Reference proteome</keyword>
<dbReference type="InterPro" id="IPR048020">
    <property type="entry name" value="Transpos_IS3"/>
</dbReference>
<dbReference type="GO" id="GO:0003677">
    <property type="term" value="F:DNA binding"/>
    <property type="evidence" value="ECO:0007669"/>
    <property type="project" value="InterPro"/>
</dbReference>
<dbReference type="PANTHER" id="PTHR46889">
    <property type="entry name" value="TRANSPOSASE INSF FOR INSERTION SEQUENCE IS3B-RELATED"/>
    <property type="match status" value="1"/>
</dbReference>
<evidence type="ECO:0000259" key="3">
    <source>
        <dbReference type="PROSITE" id="PS50994"/>
    </source>
</evidence>
<dbReference type="InterPro" id="IPR012337">
    <property type="entry name" value="RNaseH-like_sf"/>
</dbReference>
<dbReference type="KEGG" id="lyk:FLP23_09870"/>
<dbReference type="InterPro" id="IPR001584">
    <property type="entry name" value="Integrase_cat-core"/>
</dbReference>
<dbReference type="SUPFAM" id="SSF53098">
    <property type="entry name" value="Ribonuclease H-like"/>
    <property type="match status" value="1"/>
</dbReference>
<evidence type="ECO:0000313" key="4">
    <source>
        <dbReference type="EMBL" id="QEO10287.1"/>
    </source>
</evidence>
<dbReference type="Pfam" id="PF01527">
    <property type="entry name" value="HTH_Tnp_1"/>
    <property type="match status" value="1"/>
</dbReference>
<evidence type="ECO:0000256" key="2">
    <source>
        <dbReference type="SAM" id="Coils"/>
    </source>
</evidence>
<keyword evidence="2" id="KW-0175">Coiled coil</keyword>
<organism evidence="4 5">
    <name type="scientific">Protaetiibacter larvae</name>
    <dbReference type="NCBI Taxonomy" id="2592654"/>
    <lineage>
        <taxon>Bacteria</taxon>
        <taxon>Bacillati</taxon>
        <taxon>Actinomycetota</taxon>
        <taxon>Actinomycetes</taxon>
        <taxon>Micrococcales</taxon>
        <taxon>Microbacteriaceae</taxon>
        <taxon>Protaetiibacter</taxon>
    </lineage>
</organism>
<dbReference type="Pfam" id="PF13276">
    <property type="entry name" value="HTH_21"/>
    <property type="match status" value="1"/>
</dbReference>
<dbReference type="RefSeq" id="WP_149325704.1">
    <property type="nucleotide sequence ID" value="NZ_CP043504.1"/>
</dbReference>
<evidence type="ECO:0000313" key="5">
    <source>
        <dbReference type="Proteomes" id="UP000322159"/>
    </source>
</evidence>
<dbReference type="GO" id="GO:0004803">
    <property type="term" value="F:transposase activity"/>
    <property type="evidence" value="ECO:0007669"/>
    <property type="project" value="InterPro"/>
</dbReference>
<comment type="function">
    <text evidence="1">Involved in the transposition of the insertion sequence.</text>
</comment>
<proteinExistence type="predicted"/>
<dbReference type="InterPro" id="IPR025948">
    <property type="entry name" value="HTH-like_dom"/>
</dbReference>
<evidence type="ECO:0000256" key="1">
    <source>
        <dbReference type="ARBA" id="ARBA00002286"/>
    </source>
</evidence>
<accession>A0A5C1YBQ1</accession>
<dbReference type="InterPro" id="IPR036397">
    <property type="entry name" value="RNaseH_sf"/>
</dbReference>
<reference evidence="4 5" key="1">
    <citation type="submission" date="2019-09" db="EMBL/GenBank/DDBJ databases">
        <title>Genome sequencing of strain KACC 19322.</title>
        <authorList>
            <person name="Heo J."/>
            <person name="Kim S.-J."/>
            <person name="Kim J.-S."/>
            <person name="Hong S.-B."/>
            <person name="Kwon S.-W."/>
        </authorList>
    </citation>
    <scope>NUCLEOTIDE SEQUENCE [LARGE SCALE GENOMIC DNA]</scope>
    <source>
        <strain evidence="4 5">KACC 19322</strain>
    </source>
</reference>
<dbReference type="InterPro" id="IPR002514">
    <property type="entry name" value="Transposase_8"/>
</dbReference>
<dbReference type="Gene3D" id="1.10.10.10">
    <property type="entry name" value="Winged helix-like DNA-binding domain superfamily/Winged helix DNA-binding domain"/>
    <property type="match status" value="1"/>
</dbReference>
<sequence length="412" mass="46659">MNRKYSPEMRERALRMLAEARPSHPNMMSAVRHVAGLLGMSAETLRLWQRRYEVDAGVKPGLTTDAAAEIKRLQREIIELRKANEILKAASVFFAKGARPPLTEMIRFIDEYRDRFGVELICRVLRPAVQGFLTSRGYRAAVGRAPSARRLRDDLLVPEVARLHAENYGVYGRRKMHALMRRQGWEIGRDQTERLMRAAGVRGVRKSKRVFTTRSDKTTALPADLVNRRFTAAAPRRLWVCDVTYVATWSGFAYVAFVTDVYSRRIVGWNVAATLRSEILPMQALDMAAWGAGGRLDGLIHHADHGSNYTAMVYTDRIVELGAVPSTGTVGDSFDNAMAEAINNLYKTELIRQQGPWRTVEQVELATLEWVWWWNNSRLHGELDMRTPIEVEQAYYADLESAQPAPAGQGSR</sequence>
<name>A0A5C1YBQ1_9MICO</name>
<dbReference type="SUPFAM" id="SSF46689">
    <property type="entry name" value="Homeodomain-like"/>
    <property type="match status" value="1"/>
</dbReference>
<dbReference type="Pfam" id="PF00665">
    <property type="entry name" value="rve"/>
    <property type="match status" value="1"/>
</dbReference>
<dbReference type="EMBL" id="CP043504">
    <property type="protein sequence ID" value="QEO10287.1"/>
    <property type="molecule type" value="Genomic_DNA"/>
</dbReference>
<dbReference type="NCBIfam" id="NF033516">
    <property type="entry name" value="transpos_IS3"/>
    <property type="match status" value="1"/>
</dbReference>
<dbReference type="OrthoDB" id="4426778at2"/>